<proteinExistence type="predicted"/>
<name>A0AAV6XFR9_9LAMI</name>
<dbReference type="Proteomes" id="UP000826271">
    <property type="component" value="Unassembled WGS sequence"/>
</dbReference>
<gene>
    <name evidence="2" type="ORF">BUALT_Bualt07G0040700</name>
</gene>
<dbReference type="EMBL" id="WHWC01000007">
    <property type="protein sequence ID" value="KAG8378979.1"/>
    <property type="molecule type" value="Genomic_DNA"/>
</dbReference>
<organism evidence="2 3">
    <name type="scientific">Buddleja alternifolia</name>
    <dbReference type="NCBI Taxonomy" id="168488"/>
    <lineage>
        <taxon>Eukaryota</taxon>
        <taxon>Viridiplantae</taxon>
        <taxon>Streptophyta</taxon>
        <taxon>Embryophyta</taxon>
        <taxon>Tracheophyta</taxon>
        <taxon>Spermatophyta</taxon>
        <taxon>Magnoliopsida</taxon>
        <taxon>eudicotyledons</taxon>
        <taxon>Gunneridae</taxon>
        <taxon>Pentapetalae</taxon>
        <taxon>asterids</taxon>
        <taxon>lamiids</taxon>
        <taxon>Lamiales</taxon>
        <taxon>Scrophulariaceae</taxon>
        <taxon>Buddlejeae</taxon>
        <taxon>Buddleja</taxon>
    </lineage>
</organism>
<evidence type="ECO:0000256" key="1">
    <source>
        <dbReference type="SAM" id="MobiDB-lite"/>
    </source>
</evidence>
<reference evidence="2" key="1">
    <citation type="submission" date="2019-10" db="EMBL/GenBank/DDBJ databases">
        <authorList>
            <person name="Zhang R."/>
            <person name="Pan Y."/>
            <person name="Wang J."/>
            <person name="Ma R."/>
            <person name="Yu S."/>
        </authorList>
    </citation>
    <scope>NUCLEOTIDE SEQUENCE</scope>
    <source>
        <strain evidence="2">LA-IB0</strain>
        <tissue evidence="2">Leaf</tissue>
    </source>
</reference>
<evidence type="ECO:0000313" key="3">
    <source>
        <dbReference type="Proteomes" id="UP000826271"/>
    </source>
</evidence>
<feature type="compositionally biased region" description="Low complexity" evidence="1">
    <location>
        <begin position="40"/>
        <end position="51"/>
    </location>
</feature>
<accession>A0AAV6XFR9</accession>
<protein>
    <submittedName>
        <fullName evidence="2">Uncharacterized protein</fullName>
    </submittedName>
</protein>
<feature type="region of interest" description="Disordered" evidence="1">
    <location>
        <begin position="24"/>
        <end position="97"/>
    </location>
</feature>
<sequence length="109" mass="11931">MNSDAFFDDTNFLVDDDDYVTNNVGNKGDFHVSTDSCDDSNNGSESETSSSADPLPSIIGDTMAPSMGRNDPRVHNEEKQIRKSVRSSRPPPYLSDYDLSFNAGSTVIM</sequence>
<dbReference type="AlphaFoldDB" id="A0AAV6XFR9"/>
<evidence type="ECO:0000313" key="2">
    <source>
        <dbReference type="EMBL" id="KAG8378979.1"/>
    </source>
</evidence>
<keyword evidence="3" id="KW-1185">Reference proteome</keyword>
<feature type="compositionally biased region" description="Basic and acidic residues" evidence="1">
    <location>
        <begin position="70"/>
        <end position="81"/>
    </location>
</feature>
<comment type="caution">
    <text evidence="2">The sequence shown here is derived from an EMBL/GenBank/DDBJ whole genome shotgun (WGS) entry which is preliminary data.</text>
</comment>